<comment type="caution">
    <text evidence="5">The sequence shown here is derived from an EMBL/GenBank/DDBJ whole genome shotgun (WGS) entry which is preliminary data.</text>
</comment>
<evidence type="ECO:0000256" key="1">
    <source>
        <dbReference type="ARBA" id="ARBA00022555"/>
    </source>
</evidence>
<keyword evidence="2 3" id="KW-0694">RNA-binding</keyword>
<evidence type="ECO:0000313" key="6">
    <source>
        <dbReference type="Proteomes" id="UP001549162"/>
    </source>
</evidence>
<evidence type="ECO:0000259" key="4">
    <source>
        <dbReference type="PROSITE" id="PS50886"/>
    </source>
</evidence>
<evidence type="ECO:0000256" key="3">
    <source>
        <dbReference type="PROSITE-ProRule" id="PRU00209"/>
    </source>
</evidence>
<keyword evidence="6" id="KW-1185">Reference proteome</keyword>
<dbReference type="Pfam" id="PF01588">
    <property type="entry name" value="tRNA_bind"/>
    <property type="match status" value="1"/>
</dbReference>
<proteinExistence type="predicted"/>
<dbReference type="InterPro" id="IPR051270">
    <property type="entry name" value="Tyrosine-tRNA_ligase_regulator"/>
</dbReference>
<dbReference type="InterPro" id="IPR012340">
    <property type="entry name" value="NA-bd_OB-fold"/>
</dbReference>
<dbReference type="GO" id="GO:0016874">
    <property type="term" value="F:ligase activity"/>
    <property type="evidence" value="ECO:0007669"/>
    <property type="project" value="UniProtKB-KW"/>
</dbReference>
<name>A0ABV2JBT3_9FIRM</name>
<dbReference type="InterPro" id="IPR002547">
    <property type="entry name" value="tRNA-bd_dom"/>
</dbReference>
<keyword evidence="5" id="KW-0436">Ligase</keyword>
<keyword evidence="1 3" id="KW-0820">tRNA-binding</keyword>
<dbReference type="PROSITE" id="PS50886">
    <property type="entry name" value="TRBD"/>
    <property type="match status" value="1"/>
</dbReference>
<evidence type="ECO:0000313" key="5">
    <source>
        <dbReference type="EMBL" id="MET3618268.1"/>
    </source>
</evidence>
<dbReference type="PANTHER" id="PTHR11586">
    <property type="entry name" value="TRNA-AMINOACYLATION COFACTOR ARC1 FAMILY MEMBER"/>
    <property type="match status" value="1"/>
</dbReference>
<accession>A0ABV2JBT3</accession>
<dbReference type="Proteomes" id="UP001549162">
    <property type="component" value="Unassembled WGS sequence"/>
</dbReference>
<dbReference type="EMBL" id="JBEPMA010000019">
    <property type="protein sequence ID" value="MET3618268.1"/>
    <property type="molecule type" value="Genomic_DNA"/>
</dbReference>
<gene>
    <name evidence="5" type="ORF">ABID14_001906</name>
</gene>
<evidence type="ECO:0000256" key="2">
    <source>
        <dbReference type="ARBA" id="ARBA00022884"/>
    </source>
</evidence>
<organism evidence="5 6">
    <name type="scientific">Peptoniphilus olsenii</name>
    <dbReference type="NCBI Taxonomy" id="411570"/>
    <lineage>
        <taxon>Bacteria</taxon>
        <taxon>Bacillati</taxon>
        <taxon>Bacillota</taxon>
        <taxon>Tissierellia</taxon>
        <taxon>Tissierellales</taxon>
        <taxon>Peptoniphilaceae</taxon>
        <taxon>Peptoniphilus</taxon>
    </lineage>
</organism>
<feature type="domain" description="TRNA-binding" evidence="4">
    <location>
        <begin position="47"/>
        <end position="152"/>
    </location>
</feature>
<protein>
    <submittedName>
        <fullName evidence="5">Methionine--tRNA ligase beta chain</fullName>
    </submittedName>
</protein>
<dbReference type="Gene3D" id="2.40.50.140">
    <property type="entry name" value="Nucleic acid-binding proteins"/>
    <property type="match status" value="1"/>
</dbReference>
<dbReference type="PANTHER" id="PTHR11586:SF37">
    <property type="entry name" value="TRNA-BINDING DOMAIN-CONTAINING PROTEIN"/>
    <property type="match status" value="1"/>
</dbReference>
<reference evidence="5 6" key="1">
    <citation type="submission" date="2024-06" db="EMBL/GenBank/DDBJ databases">
        <title>Genomic Encyclopedia of Type Strains, Phase IV (KMG-IV): sequencing the most valuable type-strain genomes for metagenomic binning, comparative biology and taxonomic classification.</title>
        <authorList>
            <person name="Goeker M."/>
        </authorList>
    </citation>
    <scope>NUCLEOTIDE SEQUENCE [LARGE SCALE GENOMIC DNA]</scope>
    <source>
        <strain evidence="5 6">DSM 21460</strain>
    </source>
</reference>
<sequence length="152" mass="17104">MKPLAEEKETNNKPVAKAMIEENVEEEIDLSKVKVEPLFEDMVDFETFSKSDFRAVKVKACEEVPKSKKLLKFTLDDGSGEDRIILSGIKNYYTPEELLGRTLIAIVNLPPRKMMGINSCGMLLSAIHEEEGEEKLNLLMVSNRIPAGAKIY</sequence>
<dbReference type="SUPFAM" id="SSF50249">
    <property type="entry name" value="Nucleic acid-binding proteins"/>
    <property type="match status" value="1"/>
</dbReference>